<accession>A0ABY0HAE2</accession>
<feature type="compositionally biased region" description="Polar residues" evidence="1">
    <location>
        <begin position="12"/>
        <end position="25"/>
    </location>
</feature>
<evidence type="ECO:0000313" key="3">
    <source>
        <dbReference type="Proteomes" id="UP000294003"/>
    </source>
</evidence>
<proteinExistence type="predicted"/>
<feature type="region of interest" description="Disordered" evidence="1">
    <location>
        <begin position="835"/>
        <end position="860"/>
    </location>
</feature>
<evidence type="ECO:0000256" key="1">
    <source>
        <dbReference type="SAM" id="MobiDB-lite"/>
    </source>
</evidence>
<feature type="region of interest" description="Disordered" evidence="1">
    <location>
        <begin position="1073"/>
        <end position="1094"/>
    </location>
</feature>
<reference evidence="2 3" key="1">
    <citation type="submission" date="2018-06" db="EMBL/GenBank/DDBJ databases">
        <title>Complete Genomes of Monosporascus.</title>
        <authorList>
            <person name="Robinson A.J."/>
            <person name="Natvig D.O."/>
        </authorList>
    </citation>
    <scope>NUCLEOTIDE SEQUENCE [LARGE SCALE GENOMIC DNA]</scope>
    <source>
        <strain evidence="2 3">CBS 609.92</strain>
    </source>
</reference>
<dbReference type="Proteomes" id="UP000294003">
    <property type="component" value="Unassembled WGS sequence"/>
</dbReference>
<organism evidence="2 3">
    <name type="scientific">Monosporascus cannonballus</name>
    <dbReference type="NCBI Taxonomy" id="155416"/>
    <lineage>
        <taxon>Eukaryota</taxon>
        <taxon>Fungi</taxon>
        <taxon>Dikarya</taxon>
        <taxon>Ascomycota</taxon>
        <taxon>Pezizomycotina</taxon>
        <taxon>Sordariomycetes</taxon>
        <taxon>Xylariomycetidae</taxon>
        <taxon>Xylariales</taxon>
        <taxon>Xylariales incertae sedis</taxon>
        <taxon>Monosporascus</taxon>
    </lineage>
</organism>
<feature type="region of interest" description="Disordered" evidence="1">
    <location>
        <begin position="886"/>
        <end position="908"/>
    </location>
</feature>
<feature type="compositionally biased region" description="Basic and acidic residues" evidence="1">
    <location>
        <begin position="397"/>
        <end position="411"/>
    </location>
</feature>
<protein>
    <submittedName>
        <fullName evidence="2">Uncharacterized protein</fullName>
    </submittedName>
</protein>
<feature type="region of interest" description="Disordered" evidence="1">
    <location>
        <begin position="1"/>
        <end position="144"/>
    </location>
</feature>
<sequence>MDRNSLKPSEVLSANANGRRSSAQLFGSRPNSRKGMENPELKENMDTATSDTEGGYRPPVSGGNSYSHQRSHTIASATKPSDYKLRQSGSIGRASAGHTGDSSPRDTRIPRPKTTAPLNSTVQNSPSQYSRSQKQPSALRQPMSLKSAFKLAQEQEAEDGTIDLNRAFNMASAEANGGIDASPSPAPRTYRARHEGNDMEPQNTHWSRRGSELGQQLQRFDRNHQLSRGSGPLGGLFANNRAGPNVSETSHAFARKSSSSSSSSSIGTSPGIRETDQWNATPTRNKGRQVPLGSTTPGGEPVRLGIGRQDNPIPSIELKSATSEEFPSPVSQADNISPEKSLNWHLDADFTAGDLQISDSPRIRTWKAGGGSAPLSLEGSNQNQRTPAFRRSNSRLDQIREREAEVERIPLPEDALSPPVRRNTKLDEIGAREREALSKRAVATSRLDEIRMKNSETRSESQEIDRQSSNDGIRNPPSLSHKPMDIPESKLAQGPEKEAPRDPPGSNSTRSLTERKSGQTEAHDDVSAKDNKVVRDPSSQDDSQELLRRLARATSASPPPPVGSDNIGGRLPIAETTFKPKLEETEISRPHSTREERRSRNLEIKSSRERPSVGFVGLKRVASSDSLHDKRASKANSEIDPTDRIEGEMKLFAPLDNYSEKGSVRAPSPLTSEPAEEETPRPNRVDPLTLPTPRVTGAFVETPATTRVKEDDDLSDKVASDSILQTSEALHRAREQGSFKAPVQRTVKREGRDGPTSAGVSKARSSSVPTARRSRSACGRRRRPLINTAKPASAKEDLRAILRSHEIDDSTLEDFDERLARHEIDHEELERMVEESTLKAEDDPNAPELADSEREVEPYTRMSKSLKNLLTDIRSAKQGIERLEDRVAHSEHKAPKASTGLEASKPQPPPCLESGAILISMPRLWRRDPKFKLTPLGILSIFLAIWWPLELLFSHQYAVEYACTPTVPCDWSPNEPYYPYTMPFMLDEWVTGGKGREWIFWIGEELGDLAAEASDWITNTDFTQYDERYMDVWERKRHRRRLRKHGLIQKWVQPPGYKSMYAEWEAVRRAREEAEESGYGAEDESMSADESVRW</sequence>
<comment type="caution">
    <text evidence="2">The sequence shown here is derived from an EMBL/GenBank/DDBJ whole genome shotgun (WGS) entry which is preliminary data.</text>
</comment>
<feature type="compositionally biased region" description="Polar residues" evidence="1">
    <location>
        <begin position="62"/>
        <end position="79"/>
    </location>
</feature>
<name>A0ABY0HAE2_9PEZI</name>
<feature type="compositionally biased region" description="Polar residues" evidence="1">
    <location>
        <begin position="116"/>
        <end position="138"/>
    </location>
</feature>
<feature type="compositionally biased region" description="Basic and acidic residues" evidence="1">
    <location>
        <begin position="446"/>
        <end position="468"/>
    </location>
</feature>
<feature type="compositionally biased region" description="Basic residues" evidence="1">
    <location>
        <begin position="772"/>
        <end position="784"/>
    </location>
</feature>
<feature type="region of interest" description="Disordered" evidence="1">
    <location>
        <begin position="367"/>
        <end position="787"/>
    </location>
</feature>
<feature type="compositionally biased region" description="Basic and acidic residues" evidence="1">
    <location>
        <begin position="34"/>
        <end position="45"/>
    </location>
</feature>
<feature type="compositionally biased region" description="Basic and acidic residues" evidence="1">
    <location>
        <begin position="424"/>
        <end position="438"/>
    </location>
</feature>
<keyword evidence="3" id="KW-1185">Reference proteome</keyword>
<feature type="compositionally biased region" description="Basic and acidic residues" evidence="1">
    <location>
        <begin position="512"/>
        <end position="535"/>
    </location>
</feature>
<feature type="compositionally biased region" description="Acidic residues" evidence="1">
    <location>
        <begin position="1073"/>
        <end position="1087"/>
    </location>
</feature>
<feature type="compositionally biased region" description="Basic and acidic residues" evidence="1">
    <location>
        <begin position="578"/>
        <end position="611"/>
    </location>
</feature>
<dbReference type="EMBL" id="QJNS01000080">
    <property type="protein sequence ID" value="RYO88915.1"/>
    <property type="molecule type" value="Genomic_DNA"/>
</dbReference>
<gene>
    <name evidence="2" type="ORF">DL762_003495</name>
</gene>
<feature type="region of interest" description="Disordered" evidence="1">
    <location>
        <begin position="175"/>
        <end position="314"/>
    </location>
</feature>
<evidence type="ECO:0000313" key="2">
    <source>
        <dbReference type="EMBL" id="RYO88915.1"/>
    </source>
</evidence>
<feature type="compositionally biased region" description="Basic and acidic residues" evidence="1">
    <location>
        <begin position="707"/>
        <end position="719"/>
    </location>
</feature>